<keyword evidence="5" id="KW-0732">Signal</keyword>
<dbReference type="SUPFAM" id="SSF48371">
    <property type="entry name" value="ARM repeat"/>
    <property type="match status" value="1"/>
</dbReference>
<evidence type="ECO:0000256" key="5">
    <source>
        <dbReference type="ARBA" id="ARBA00022729"/>
    </source>
</evidence>
<dbReference type="EMBL" id="JARBHB010000007">
    <property type="protein sequence ID" value="KAJ8878918.1"/>
    <property type="molecule type" value="Genomic_DNA"/>
</dbReference>
<organism evidence="10 11">
    <name type="scientific">Dryococelus australis</name>
    <dbReference type="NCBI Taxonomy" id="614101"/>
    <lineage>
        <taxon>Eukaryota</taxon>
        <taxon>Metazoa</taxon>
        <taxon>Ecdysozoa</taxon>
        <taxon>Arthropoda</taxon>
        <taxon>Hexapoda</taxon>
        <taxon>Insecta</taxon>
        <taxon>Pterygota</taxon>
        <taxon>Neoptera</taxon>
        <taxon>Polyneoptera</taxon>
        <taxon>Phasmatodea</taxon>
        <taxon>Verophasmatodea</taxon>
        <taxon>Anareolatae</taxon>
        <taxon>Phasmatidae</taxon>
        <taxon>Eurycanthinae</taxon>
        <taxon>Dryococelus</taxon>
    </lineage>
</organism>
<evidence type="ECO:0000256" key="7">
    <source>
        <dbReference type="ARBA" id="ARBA00022927"/>
    </source>
</evidence>
<protein>
    <recommendedName>
        <fullName evidence="3">Nucleotide exchange factor SIL1</fullName>
    </recommendedName>
</protein>
<comment type="similarity">
    <text evidence="2">Belongs to the SIL1 family.</text>
</comment>
<evidence type="ECO:0000313" key="11">
    <source>
        <dbReference type="Proteomes" id="UP001159363"/>
    </source>
</evidence>
<evidence type="ECO:0000256" key="6">
    <source>
        <dbReference type="ARBA" id="ARBA00022824"/>
    </source>
</evidence>
<evidence type="ECO:0000256" key="4">
    <source>
        <dbReference type="ARBA" id="ARBA00022448"/>
    </source>
</evidence>
<comment type="subcellular location">
    <subcellularLocation>
        <location evidence="1">Endoplasmic reticulum lumen</location>
    </subcellularLocation>
</comment>
<sequence length="287" mass="31596">MLRVIFRLLDVIFPSLNSSSAAVRAEAALVVGSAVQSNPKVQISMLEGGGISILLRLIALDPDAIVRSRGVYALSCLVRRFPTAQTKLVRDGGLSALATLFSSERQEDLKLQVKVVTLLRDLIMERLEAEKLLAEGDTEASPDAVEKVRQYKLAGLEEKLVQTGWCERLPRLLYAQSSSKSRTGKRDDLSSAITKQLSVRPEHDVVEKVVGAIQALSELCADKFGNDATLYATLVDLKLWYNDLASLEQSDSHAGSDSEDQLYFTKLSKLLLDVISKLQISYTKDEL</sequence>
<keyword evidence="8" id="KW-0811">Translocation</keyword>
<dbReference type="PANTHER" id="PTHR19316">
    <property type="entry name" value="PROTEIN FOLDING REGULATOR"/>
    <property type="match status" value="1"/>
</dbReference>
<keyword evidence="7" id="KW-0653">Protein transport</keyword>
<keyword evidence="4" id="KW-0813">Transport</keyword>
<gene>
    <name evidence="10" type="ORF">PR048_019521</name>
</gene>
<evidence type="ECO:0000256" key="8">
    <source>
        <dbReference type="ARBA" id="ARBA00023010"/>
    </source>
</evidence>
<name>A0ABQ9H419_9NEOP</name>
<dbReference type="Proteomes" id="UP001159363">
    <property type="component" value="Chromosome 6"/>
</dbReference>
<keyword evidence="6" id="KW-0256">Endoplasmic reticulum</keyword>
<dbReference type="InterPro" id="IPR011989">
    <property type="entry name" value="ARM-like"/>
</dbReference>
<evidence type="ECO:0000256" key="9">
    <source>
        <dbReference type="ARBA" id="ARBA00023180"/>
    </source>
</evidence>
<accession>A0ABQ9H419</accession>
<dbReference type="Gene3D" id="1.25.10.10">
    <property type="entry name" value="Leucine-rich Repeat Variant"/>
    <property type="match status" value="1"/>
</dbReference>
<dbReference type="PANTHER" id="PTHR19316:SF35">
    <property type="entry name" value="NUCLEOTIDE EXCHANGE FACTOR SIL1"/>
    <property type="match status" value="1"/>
</dbReference>
<evidence type="ECO:0000256" key="3">
    <source>
        <dbReference type="ARBA" id="ARBA00015352"/>
    </source>
</evidence>
<reference evidence="10 11" key="1">
    <citation type="submission" date="2023-02" db="EMBL/GenBank/DDBJ databases">
        <title>LHISI_Scaffold_Assembly.</title>
        <authorList>
            <person name="Stuart O.P."/>
            <person name="Cleave R."/>
            <person name="Magrath M.J.L."/>
            <person name="Mikheyev A.S."/>
        </authorList>
    </citation>
    <scope>NUCLEOTIDE SEQUENCE [LARGE SCALE GENOMIC DNA]</scope>
    <source>
        <strain evidence="10">Daus_M_001</strain>
        <tissue evidence="10">Leg muscle</tissue>
    </source>
</reference>
<dbReference type="InterPro" id="IPR016024">
    <property type="entry name" value="ARM-type_fold"/>
</dbReference>
<evidence type="ECO:0000313" key="10">
    <source>
        <dbReference type="EMBL" id="KAJ8878918.1"/>
    </source>
</evidence>
<keyword evidence="11" id="KW-1185">Reference proteome</keyword>
<evidence type="ECO:0000256" key="1">
    <source>
        <dbReference type="ARBA" id="ARBA00004319"/>
    </source>
</evidence>
<keyword evidence="9" id="KW-0325">Glycoprotein</keyword>
<dbReference type="InterPro" id="IPR050693">
    <property type="entry name" value="Hsp70_NEF-Inhibitors"/>
</dbReference>
<comment type="caution">
    <text evidence="10">The sequence shown here is derived from an EMBL/GenBank/DDBJ whole genome shotgun (WGS) entry which is preliminary data.</text>
</comment>
<proteinExistence type="inferred from homology"/>
<evidence type="ECO:0000256" key="2">
    <source>
        <dbReference type="ARBA" id="ARBA00010588"/>
    </source>
</evidence>